<name>A0A2M7U0H8_9BACT</name>
<dbReference type="AlphaFoldDB" id="A0A2M7U0H8"/>
<dbReference type="Proteomes" id="UP000228503">
    <property type="component" value="Unassembled WGS sequence"/>
</dbReference>
<evidence type="ECO:0008006" key="4">
    <source>
        <dbReference type="Google" id="ProtNLM"/>
    </source>
</evidence>
<keyword evidence="1" id="KW-1133">Transmembrane helix</keyword>
<evidence type="ECO:0000313" key="2">
    <source>
        <dbReference type="EMBL" id="PIZ63579.1"/>
    </source>
</evidence>
<evidence type="ECO:0000256" key="1">
    <source>
        <dbReference type="SAM" id="Phobius"/>
    </source>
</evidence>
<organism evidence="2 3">
    <name type="scientific">Candidatus Roizmanbacteria bacterium CG_4_10_14_0_2_um_filter_39_13</name>
    <dbReference type="NCBI Taxonomy" id="1974825"/>
    <lineage>
        <taxon>Bacteria</taxon>
        <taxon>Candidatus Roizmaniibacteriota</taxon>
    </lineage>
</organism>
<protein>
    <recommendedName>
        <fullName evidence="4">Fimbrial assembly protein</fullName>
    </recommendedName>
</protein>
<dbReference type="EMBL" id="PFOB01000018">
    <property type="protein sequence ID" value="PIZ63579.1"/>
    <property type="molecule type" value="Genomic_DNA"/>
</dbReference>
<comment type="caution">
    <text evidence="2">The sequence shown here is derived from an EMBL/GenBank/DDBJ whole genome shotgun (WGS) entry which is preliminary data.</text>
</comment>
<dbReference type="PANTHER" id="PTHR40278">
    <property type="entry name" value="DNA UTILIZATION PROTEIN HOFN"/>
    <property type="match status" value="1"/>
</dbReference>
<keyword evidence="1" id="KW-0472">Membrane</keyword>
<keyword evidence="1" id="KW-0812">Transmembrane</keyword>
<dbReference type="InterPro" id="IPR052534">
    <property type="entry name" value="Extracell_DNA_Util/SecSys_Comp"/>
</dbReference>
<evidence type="ECO:0000313" key="3">
    <source>
        <dbReference type="Proteomes" id="UP000228503"/>
    </source>
</evidence>
<reference evidence="3" key="1">
    <citation type="submission" date="2017-09" db="EMBL/GenBank/DDBJ databases">
        <title>Depth-based differentiation of microbial function through sediment-hosted aquifers and enrichment of novel symbionts in the deep terrestrial subsurface.</title>
        <authorList>
            <person name="Probst A.J."/>
            <person name="Ladd B."/>
            <person name="Jarett J.K."/>
            <person name="Geller-Mcgrath D.E."/>
            <person name="Sieber C.M.K."/>
            <person name="Emerson J.B."/>
            <person name="Anantharaman K."/>
            <person name="Thomas B.C."/>
            <person name="Malmstrom R."/>
            <person name="Stieglmeier M."/>
            <person name="Klingl A."/>
            <person name="Woyke T."/>
            <person name="Ryan C.M."/>
            <person name="Banfield J.F."/>
        </authorList>
    </citation>
    <scope>NUCLEOTIDE SEQUENCE [LARGE SCALE GENOMIC DNA]</scope>
</reference>
<dbReference type="Pfam" id="PF05137">
    <property type="entry name" value="PilN"/>
    <property type="match status" value="1"/>
</dbReference>
<proteinExistence type="predicted"/>
<feature type="transmembrane region" description="Helical" evidence="1">
    <location>
        <begin position="20"/>
        <end position="44"/>
    </location>
</feature>
<accession>A0A2M7U0H8</accession>
<sequence length="174" mass="20398">MKYLINLFPAPEKNRTDKIIYFAFHYLRYILVITQFVAICVFFFRFKVDQDIVDLQEKADQKQSIIVATKDLLSRVQEVDAKMKQVTILLDKQESFQSEYNYISNKLPQEIRLSSFQLSGDGVVLQGVSELIDPVKTLYDDLQTEKRFKKIDLSNIEKSEEGFIFNMNLSEFTL</sequence>
<dbReference type="InterPro" id="IPR007813">
    <property type="entry name" value="PilN"/>
</dbReference>
<gene>
    <name evidence="2" type="ORF">COY16_01530</name>
</gene>
<dbReference type="PANTHER" id="PTHR40278:SF1">
    <property type="entry name" value="DNA UTILIZATION PROTEIN HOFN"/>
    <property type="match status" value="1"/>
</dbReference>